<evidence type="ECO:0000313" key="4">
    <source>
        <dbReference type="EMBL" id="TGY08523.1"/>
    </source>
</evidence>
<sequence>MKERMEDELWLEKIKDKLKDYSEPLLVAGWERLEKELSVSGTPIARPHKMIPFHRWAVATAAVLLAAVSSVSLWLLQSPIGNEMRHTSVPAWAVVPDVLPEQMLPAVRTNSVEPAYRTYGNVSASEKEASRPLVARHVGIWVNEEQREEMFPDETADETAGIGQQTEELLVEDAGHETTMPTEEPERTREDRYRPSGRDKLHLPERNSSGRDAKGWAVGLCVGNTGGFSLVNEGEANVMSNSMPESPIYGGNVDLSSTANGIVTIPDGQELVFKDGMPYLQRHKKRIADIDHKQPLNFGISVRKNLAKGFSVESGLTYTYLTSDVRYEGSSEKISQKLHYIGIPVRANWNFVNTKNFAMYVSAGGAIEKCVYGKIGTESETVKPVQLSVMGAVGAQYNINDRVGLYVEPGVSYFFDDGSSIQTIRKENPCNFTLQAGIRLTY</sequence>
<name>A0A4S2B411_9BACE</name>
<dbReference type="EMBL" id="SRYZ01000005">
    <property type="protein sequence ID" value="TGY08523.1"/>
    <property type="molecule type" value="Genomic_DNA"/>
</dbReference>
<keyword evidence="2" id="KW-1133">Transmembrane helix</keyword>
<evidence type="ECO:0000256" key="2">
    <source>
        <dbReference type="SAM" id="Phobius"/>
    </source>
</evidence>
<organism evidence="4 5">
    <name type="scientific">Bacteroides muris</name>
    <name type="common">ex Afrizal et al. 2022</name>
    <dbReference type="NCBI Taxonomy" id="2516960"/>
    <lineage>
        <taxon>Bacteria</taxon>
        <taxon>Pseudomonadati</taxon>
        <taxon>Bacteroidota</taxon>
        <taxon>Bacteroidia</taxon>
        <taxon>Bacteroidales</taxon>
        <taxon>Bacteroidaceae</taxon>
        <taxon>Bacteroides</taxon>
    </lineage>
</organism>
<comment type="caution">
    <text evidence="4">The sequence shown here is derived from an EMBL/GenBank/DDBJ whole genome shotgun (WGS) entry which is preliminary data.</text>
</comment>
<gene>
    <name evidence="4" type="ORF">E5355_03725</name>
</gene>
<keyword evidence="5" id="KW-1185">Reference proteome</keyword>
<dbReference type="InterPro" id="IPR025665">
    <property type="entry name" value="Beta-barrel_OMP_2"/>
</dbReference>
<dbReference type="InterPro" id="IPR011250">
    <property type="entry name" value="OMP/PagP_B-barrel"/>
</dbReference>
<protein>
    <submittedName>
        <fullName evidence="4">PorT family protein</fullName>
    </submittedName>
</protein>
<feature type="region of interest" description="Disordered" evidence="1">
    <location>
        <begin position="173"/>
        <end position="209"/>
    </location>
</feature>
<feature type="domain" description="Outer membrane protein beta-barrel" evidence="3">
    <location>
        <begin position="286"/>
        <end position="366"/>
    </location>
</feature>
<proteinExistence type="predicted"/>
<dbReference type="Pfam" id="PF13568">
    <property type="entry name" value="OMP_b-brl_2"/>
    <property type="match status" value="1"/>
</dbReference>
<dbReference type="RefSeq" id="WP_136009231.1">
    <property type="nucleotide sequence ID" value="NZ_SRYZ01000005.1"/>
</dbReference>
<dbReference type="Proteomes" id="UP000310532">
    <property type="component" value="Unassembled WGS sequence"/>
</dbReference>
<dbReference type="SUPFAM" id="SSF56925">
    <property type="entry name" value="OMPA-like"/>
    <property type="match status" value="1"/>
</dbReference>
<reference evidence="4 5" key="1">
    <citation type="submission" date="2019-04" db="EMBL/GenBank/DDBJ databases">
        <title>Microbes associate with the intestines of laboratory mice.</title>
        <authorList>
            <person name="Navarre W."/>
            <person name="Wong E."/>
            <person name="Huang K."/>
            <person name="Tropini C."/>
            <person name="Ng K."/>
            <person name="Yu B."/>
        </authorList>
    </citation>
    <scope>NUCLEOTIDE SEQUENCE [LARGE SCALE GENOMIC DNA]</scope>
    <source>
        <strain evidence="4 5">NM69_E16B</strain>
    </source>
</reference>
<evidence type="ECO:0000313" key="5">
    <source>
        <dbReference type="Proteomes" id="UP000310532"/>
    </source>
</evidence>
<feature type="transmembrane region" description="Helical" evidence="2">
    <location>
        <begin position="56"/>
        <end position="76"/>
    </location>
</feature>
<feature type="compositionally biased region" description="Basic and acidic residues" evidence="1">
    <location>
        <begin position="184"/>
        <end position="209"/>
    </location>
</feature>
<keyword evidence="2" id="KW-0812">Transmembrane</keyword>
<keyword evidence="2" id="KW-0472">Membrane</keyword>
<accession>A0A4S2B411</accession>
<evidence type="ECO:0000259" key="3">
    <source>
        <dbReference type="Pfam" id="PF13568"/>
    </source>
</evidence>
<dbReference type="AlphaFoldDB" id="A0A4S2B411"/>
<dbReference type="Gene3D" id="2.40.160.20">
    <property type="match status" value="1"/>
</dbReference>
<evidence type="ECO:0000256" key="1">
    <source>
        <dbReference type="SAM" id="MobiDB-lite"/>
    </source>
</evidence>